<dbReference type="EMBL" id="AYEU01000004">
    <property type="protein sequence ID" value="ESK51891.1"/>
    <property type="molecule type" value="Genomic_DNA"/>
</dbReference>
<gene>
    <name evidence="1" type="ORF">P255_00986</name>
</gene>
<name>V2UTG0_9GAMM</name>
<sequence>MVFLGGCATLNNGVSKDVQTIPSDSALINGCKKLGPIHVDTQALNFQKAANDELQKQAVRYGADSVAITNKQYLSLGHVIIDGTALKCYE</sequence>
<dbReference type="HOGENOM" id="CLU_2434119_0_0_6"/>
<dbReference type="AlphaFoldDB" id="V2UTG0"/>
<proteinExistence type="predicted"/>
<comment type="caution">
    <text evidence="1">The sequence shown here is derived from an EMBL/GenBank/DDBJ whole genome shotgun (WGS) entry which is preliminary data.</text>
</comment>
<reference evidence="1 2" key="1">
    <citation type="submission" date="2013-10" db="EMBL/GenBank/DDBJ databases">
        <title>The Genome Sequence of Acinetobacter brisouii CIP 110357.</title>
        <authorList>
            <consortium name="The Broad Institute Genomics Platform"/>
            <consortium name="The Broad Institute Genome Sequencing Center for Infectious Disease"/>
            <person name="Cerqueira G."/>
            <person name="Feldgarden M."/>
            <person name="Courvalin P."/>
            <person name="Grillot-Courvalin C."/>
            <person name="Clermont D."/>
            <person name="Rocha E."/>
            <person name="Yoon E.-J."/>
            <person name="Nemec A."/>
            <person name="Young S.K."/>
            <person name="Zeng Q."/>
            <person name="Gargeya S."/>
            <person name="Fitzgerald M."/>
            <person name="Abouelleil A."/>
            <person name="Alvarado L."/>
            <person name="Berlin A.M."/>
            <person name="Chapman S.B."/>
            <person name="Gainer-Dewar J."/>
            <person name="Goldberg J."/>
            <person name="Gnerre S."/>
            <person name="Griggs A."/>
            <person name="Gujja S."/>
            <person name="Hansen M."/>
            <person name="Howarth C."/>
            <person name="Imamovic A."/>
            <person name="Ireland A."/>
            <person name="Larimer J."/>
            <person name="McCowan C."/>
            <person name="Murphy C."/>
            <person name="Pearson M."/>
            <person name="Poon T.W."/>
            <person name="Priest M."/>
            <person name="Roberts A."/>
            <person name="Saif S."/>
            <person name="Shea T."/>
            <person name="Sykes S."/>
            <person name="Wortman J."/>
            <person name="Nusbaum C."/>
            <person name="Birren B."/>
        </authorList>
    </citation>
    <scope>NUCLEOTIDE SEQUENCE [LARGE SCALE GENOMIC DNA]</scope>
    <source>
        <strain evidence="1 2">CIP 110357</strain>
    </source>
</reference>
<accession>V2UTG0</accession>
<organism evidence="1 2">
    <name type="scientific">Acinetobacter brisouii CIP 110357</name>
    <dbReference type="NCBI Taxonomy" id="1341683"/>
    <lineage>
        <taxon>Bacteria</taxon>
        <taxon>Pseudomonadati</taxon>
        <taxon>Pseudomonadota</taxon>
        <taxon>Gammaproteobacteria</taxon>
        <taxon>Moraxellales</taxon>
        <taxon>Moraxellaceae</taxon>
        <taxon>Acinetobacter</taxon>
    </lineage>
</organism>
<dbReference type="PATRIC" id="fig|1341683.3.peg.976"/>
<evidence type="ECO:0000313" key="1">
    <source>
        <dbReference type="EMBL" id="ESK51891.1"/>
    </source>
</evidence>
<protein>
    <submittedName>
        <fullName evidence="1">Uncharacterized protein</fullName>
    </submittedName>
</protein>
<dbReference type="Proteomes" id="UP000018418">
    <property type="component" value="Unassembled WGS sequence"/>
</dbReference>
<evidence type="ECO:0000313" key="2">
    <source>
        <dbReference type="Proteomes" id="UP000018418"/>
    </source>
</evidence>
<keyword evidence="2" id="KW-1185">Reference proteome</keyword>